<keyword evidence="3" id="KW-0067">ATP-binding</keyword>
<keyword evidence="6" id="KW-1185">Reference proteome</keyword>
<feature type="domain" description="ABC transporter" evidence="4">
    <location>
        <begin position="28"/>
        <end position="265"/>
    </location>
</feature>
<dbReference type="InterPro" id="IPR050763">
    <property type="entry name" value="ABC_transporter_ATP-binding"/>
</dbReference>
<name>G5II83_9FIRM</name>
<dbReference type="SUPFAM" id="SSF52540">
    <property type="entry name" value="P-loop containing nucleoside triphosphate hydrolases"/>
    <property type="match status" value="1"/>
</dbReference>
<keyword evidence="1" id="KW-0813">Transport</keyword>
<dbReference type="InterPro" id="IPR003439">
    <property type="entry name" value="ABC_transporter-like_ATP-bd"/>
</dbReference>
<dbReference type="GO" id="GO:0005524">
    <property type="term" value="F:ATP binding"/>
    <property type="evidence" value="ECO:0007669"/>
    <property type="project" value="UniProtKB-KW"/>
</dbReference>
<dbReference type="Pfam" id="PF00005">
    <property type="entry name" value="ABC_tran"/>
    <property type="match status" value="1"/>
</dbReference>
<dbReference type="EMBL" id="ADLN01000084">
    <property type="protein sequence ID" value="EHI58819.1"/>
    <property type="molecule type" value="Genomic_DNA"/>
</dbReference>
<reference evidence="5 6" key="1">
    <citation type="submission" date="2011-08" db="EMBL/GenBank/DDBJ databases">
        <title>The Genome Sequence of Clostridium hathewayi WAL-18680.</title>
        <authorList>
            <consortium name="The Broad Institute Genome Sequencing Platform"/>
            <person name="Earl A."/>
            <person name="Ward D."/>
            <person name="Feldgarden M."/>
            <person name="Gevers D."/>
            <person name="Finegold S.M."/>
            <person name="Summanen P.H."/>
            <person name="Molitoris D.R."/>
            <person name="Song M."/>
            <person name="Daigneault M."/>
            <person name="Allen-Vercoe E."/>
            <person name="Young S.K."/>
            <person name="Zeng Q."/>
            <person name="Gargeya S."/>
            <person name="Fitzgerald M."/>
            <person name="Haas B."/>
            <person name="Abouelleil A."/>
            <person name="Alvarado L."/>
            <person name="Arachchi H.M."/>
            <person name="Berlin A."/>
            <person name="Brown A."/>
            <person name="Chapman S.B."/>
            <person name="Chen Z."/>
            <person name="Dunbar C."/>
            <person name="Freedman E."/>
            <person name="Gearin G."/>
            <person name="Gellesch M."/>
            <person name="Goldberg J."/>
            <person name="Griggs A."/>
            <person name="Gujja S."/>
            <person name="Heiman D."/>
            <person name="Howarth C."/>
            <person name="Larson L."/>
            <person name="Lui A."/>
            <person name="MacDonald P.J.P."/>
            <person name="Montmayeur A."/>
            <person name="Murphy C."/>
            <person name="Neiman D."/>
            <person name="Pearson M."/>
            <person name="Priest M."/>
            <person name="Roberts A."/>
            <person name="Saif S."/>
            <person name="Shea T."/>
            <person name="Shenoy N."/>
            <person name="Sisk P."/>
            <person name="Stolte C."/>
            <person name="Sykes S."/>
            <person name="Wortman J."/>
            <person name="Nusbaum C."/>
            <person name="Birren B."/>
        </authorList>
    </citation>
    <scope>NUCLEOTIDE SEQUENCE [LARGE SCALE GENOMIC DNA]</scope>
    <source>
        <strain evidence="5 6">WAL-18680</strain>
    </source>
</reference>
<dbReference type="AlphaFoldDB" id="G5II83"/>
<dbReference type="Proteomes" id="UP000005384">
    <property type="component" value="Unassembled WGS sequence"/>
</dbReference>
<dbReference type="PANTHER" id="PTHR42711">
    <property type="entry name" value="ABC TRANSPORTER ATP-BINDING PROTEIN"/>
    <property type="match status" value="1"/>
</dbReference>
<dbReference type="Gene3D" id="3.40.50.300">
    <property type="entry name" value="P-loop containing nucleotide triphosphate hydrolases"/>
    <property type="match status" value="1"/>
</dbReference>
<dbReference type="SMART" id="SM00382">
    <property type="entry name" value="AAA"/>
    <property type="match status" value="1"/>
</dbReference>
<dbReference type="HOGENOM" id="CLU_000604_1_2_9"/>
<organism evidence="5 6">
    <name type="scientific">Hungatella hathewayi WAL-18680</name>
    <dbReference type="NCBI Taxonomy" id="742737"/>
    <lineage>
        <taxon>Bacteria</taxon>
        <taxon>Bacillati</taxon>
        <taxon>Bacillota</taxon>
        <taxon>Clostridia</taxon>
        <taxon>Lachnospirales</taxon>
        <taxon>Lachnospiraceae</taxon>
        <taxon>Hungatella</taxon>
    </lineage>
</organism>
<dbReference type="InterPro" id="IPR017871">
    <property type="entry name" value="ABC_transporter-like_CS"/>
</dbReference>
<proteinExistence type="predicted"/>
<dbReference type="InterPro" id="IPR003593">
    <property type="entry name" value="AAA+_ATPase"/>
</dbReference>
<evidence type="ECO:0000256" key="2">
    <source>
        <dbReference type="ARBA" id="ARBA00022741"/>
    </source>
</evidence>
<dbReference type="GO" id="GO:0016887">
    <property type="term" value="F:ATP hydrolysis activity"/>
    <property type="evidence" value="ECO:0007669"/>
    <property type="project" value="InterPro"/>
</dbReference>
<dbReference type="InterPro" id="IPR027417">
    <property type="entry name" value="P-loop_NTPase"/>
</dbReference>
<sequence length="343" mass="38423">MRQTVPQDIPALAIDNVTKCYSQWMRSGKARDIIKNLIHPEKREILALDHLSLTVRPGEFVAYAGSNGAGKSTTIKLLSGILQPTEGKISVLGMNPAVDRIPLMRQIGVLFGQRTELWWDHPVITSFEWKKQVWNIPDSVYERNLAMVTELLDLEEILHTFARELSLGQRMRADIGMLLLHSPSVIFLDEPTLGLDVLAKQQMIRFLKQLNEEAGTTIIVTSHDMDDLEEMAKRIILLDKGKIQFDGSFEMLRAATGGSGRLSVTFRGKGREIPGLRLLQNQEPAGGPDGSGRLVTAEYEFSKEETGIHEILGLLSRYPDVIDVEIRKAPIEDVIAGLYLSWK</sequence>
<evidence type="ECO:0000256" key="3">
    <source>
        <dbReference type="ARBA" id="ARBA00022840"/>
    </source>
</evidence>
<dbReference type="PATRIC" id="fig|742737.3.peg.3188"/>
<evidence type="ECO:0000256" key="1">
    <source>
        <dbReference type="ARBA" id="ARBA00022448"/>
    </source>
</evidence>
<dbReference type="RefSeq" id="WP_006781190.1">
    <property type="nucleotide sequence ID" value="NZ_CP040506.1"/>
</dbReference>
<protein>
    <recommendedName>
        <fullName evidence="4">ABC transporter domain-containing protein</fullName>
    </recommendedName>
</protein>
<dbReference type="PANTHER" id="PTHR42711:SF1">
    <property type="entry name" value="ABC-TRANSPORT PROTEIN, ATP-BINDING COMPONENT"/>
    <property type="match status" value="1"/>
</dbReference>
<evidence type="ECO:0000313" key="6">
    <source>
        <dbReference type="Proteomes" id="UP000005384"/>
    </source>
</evidence>
<accession>G5II83</accession>
<dbReference type="PROSITE" id="PS00211">
    <property type="entry name" value="ABC_TRANSPORTER_1"/>
    <property type="match status" value="1"/>
</dbReference>
<gene>
    <name evidence="5" type="ORF">HMPREF9473_03211</name>
</gene>
<evidence type="ECO:0000313" key="5">
    <source>
        <dbReference type="EMBL" id="EHI58819.1"/>
    </source>
</evidence>
<keyword evidence="2" id="KW-0547">Nucleotide-binding</keyword>
<comment type="caution">
    <text evidence="5">The sequence shown here is derived from an EMBL/GenBank/DDBJ whole genome shotgun (WGS) entry which is preliminary data.</text>
</comment>
<evidence type="ECO:0000259" key="4">
    <source>
        <dbReference type="PROSITE" id="PS50893"/>
    </source>
</evidence>
<dbReference type="PROSITE" id="PS50893">
    <property type="entry name" value="ABC_TRANSPORTER_2"/>
    <property type="match status" value="1"/>
</dbReference>
<dbReference type="OrthoDB" id="9804819at2"/>